<keyword evidence="5" id="KW-1185">Reference proteome</keyword>
<accession>A0A4Q0M3D4</accession>
<organism evidence="4 5">
    <name type="scientific">Hansschlegelia zhihuaiae</name>
    <dbReference type="NCBI Taxonomy" id="405005"/>
    <lineage>
        <taxon>Bacteria</taxon>
        <taxon>Pseudomonadati</taxon>
        <taxon>Pseudomonadota</taxon>
        <taxon>Alphaproteobacteria</taxon>
        <taxon>Hyphomicrobiales</taxon>
        <taxon>Methylopilaceae</taxon>
        <taxon>Hansschlegelia</taxon>
    </lineage>
</organism>
<name>A0A4Q0M3D4_9HYPH</name>
<feature type="chain" id="PRO_5020484001" description="Alpha/beta hydrolase domain-containing protein" evidence="2">
    <location>
        <begin position="39"/>
        <end position="714"/>
    </location>
</feature>
<evidence type="ECO:0000256" key="1">
    <source>
        <dbReference type="SAM" id="MobiDB-lite"/>
    </source>
</evidence>
<dbReference type="RefSeq" id="WP_128779484.1">
    <property type="nucleotide sequence ID" value="NZ_RYFI01000033.1"/>
</dbReference>
<dbReference type="InterPro" id="IPR045394">
    <property type="entry name" value="Abhydrolase_dom"/>
</dbReference>
<evidence type="ECO:0000313" key="5">
    <source>
        <dbReference type="Proteomes" id="UP000289708"/>
    </source>
</evidence>
<dbReference type="AlphaFoldDB" id="A0A4Q0M3D4"/>
<feature type="domain" description="Alpha/beta hydrolase" evidence="3">
    <location>
        <begin position="271"/>
        <end position="684"/>
    </location>
</feature>
<dbReference type="OrthoDB" id="9779952at2"/>
<evidence type="ECO:0000313" key="4">
    <source>
        <dbReference type="EMBL" id="RXF67428.1"/>
    </source>
</evidence>
<dbReference type="Proteomes" id="UP000289708">
    <property type="component" value="Unassembled WGS sequence"/>
</dbReference>
<evidence type="ECO:0000256" key="2">
    <source>
        <dbReference type="SAM" id="SignalP"/>
    </source>
</evidence>
<protein>
    <recommendedName>
        <fullName evidence="3">Alpha/beta hydrolase domain-containing protein</fullName>
    </recommendedName>
</protein>
<dbReference type="EMBL" id="RYFI01000033">
    <property type="protein sequence ID" value="RXF67428.1"/>
    <property type="molecule type" value="Genomic_DNA"/>
</dbReference>
<sequence length="714" mass="77731">MCCIVSGASGARARTARNLLLFGVAGAALFAAAPDAQARTTQITITKRAIAFGGHSFPGVGQYEVVTGIATGEVDPADARNALITDIELAPKNADGRVVYQHNFYILKPLDFSRGNGKAMYEPPNRGRKTYQALNNTPTGTDDPAAIIDADELKNSFLWPQGYTTIWSGWENALGPLDGLTATAALPVATRAEGKKITGPSYEYIVTNGAVSSFALSYPANSTSKRKATLTHRVHLNDEPEVVPSSGWSYTDDTGTAIQLTSGNFAANDIYEFSYTAKNPTVNGLGLAAIRDFVSFLRRSTVDDSGTPNPLGGKLKRIYTEVSSQPGRTLNDFTYLGFNEDEGGKKVFDGMMQWIAAGDGLNMNYRWSQTKRTNRNRQDLLYLEGLFPFANVTTRDPISKTTDGRFKRCSKTRTCPLKIDFFSSNEYWVKAASLMHTDPKGKRDLPDHPDARLYLLSSKNHGGPGDPTSKGLCQQFQNPIDSAPVQRALWQALDQWSTLGIEPPPSEIPHLGDGTLVPPLPQQAVGFPEIPGVTYTGLKTTRYRFDYGPKFYETGVPTINPPVVSTPYEDNPANGPIYPSFVPTTDSDGNEISGIRLPEVTVPLATYTGWALRAGVWANDGCEGSGQYIPFPRTAADRQAAGDPRASVEERYASYGVYRRKVTEALDNLVRRRFMLCDDAKAALPRLLQAGLDAGVPPPANPNDDASLPECRRR</sequence>
<feature type="signal peptide" evidence="2">
    <location>
        <begin position="1"/>
        <end position="38"/>
    </location>
</feature>
<gene>
    <name evidence="4" type="ORF">EK403_21380</name>
</gene>
<feature type="region of interest" description="Disordered" evidence="1">
    <location>
        <begin position="692"/>
        <end position="714"/>
    </location>
</feature>
<proteinExistence type="predicted"/>
<evidence type="ECO:0000259" key="3">
    <source>
        <dbReference type="Pfam" id="PF20091"/>
    </source>
</evidence>
<reference evidence="4 5" key="1">
    <citation type="submission" date="2018-12" db="EMBL/GenBank/DDBJ databases">
        <title>bacterium Hansschlegelia zhihuaiae S113.</title>
        <authorList>
            <person name="He J."/>
        </authorList>
    </citation>
    <scope>NUCLEOTIDE SEQUENCE [LARGE SCALE GENOMIC DNA]</scope>
    <source>
        <strain evidence="4 5">S 113</strain>
    </source>
</reference>
<dbReference type="Pfam" id="PF20091">
    <property type="entry name" value="Abhydrolase_10"/>
    <property type="match status" value="1"/>
</dbReference>
<keyword evidence="2" id="KW-0732">Signal</keyword>
<comment type="caution">
    <text evidence="4">The sequence shown here is derived from an EMBL/GenBank/DDBJ whole genome shotgun (WGS) entry which is preliminary data.</text>
</comment>